<evidence type="ECO:0000256" key="1">
    <source>
        <dbReference type="ARBA" id="ARBA00022553"/>
    </source>
</evidence>
<keyword evidence="3" id="KW-0732">Signal</keyword>
<comment type="caution">
    <text evidence="4">The sequence shown here is derived from an EMBL/GenBank/DDBJ whole genome shotgun (WGS) entry which is preliminary data.</text>
</comment>
<sequence>MRLTTLAGAALLALLSGCASVPPPSQDRAQAQHEERAKNVIFFLGDGMGLNTLTAARIFHAGEEGELTIDRLPESAFVKTFSNDAMVTDSAAGMAAYMTGVKHNNGVISMSFGTRSIAPAKDANGNTLVSKCDNGQPAPTLLELARRRGMAIGVVTNTSVTDATPASAYGHGCHRKLENDYAAMLVPGGAGYNAALGARGLDVLFGGGAQFFTPFERGGKRADGRDLLAELRVQGVRVVADSAGMGALGADPRQPAIGLFAANHMDYDAARDPARQPSLTEMTRKAIDLLAPHAGTGQGGRGFFLVVEGGLIDHALHATLGKRALQETVSYNAAMQAALEKMEALDPGLKHTLVVATADHDHTLLLNGYTVRTGKTTPTNPGVLGLVRNLDGSPMLDREGRPFTIIGFGTGEKRVNGSRGTQPALTDEIVTRDDYHQEAVVRTRPGAETHGGTDVYLGAAGAGAELFRGTIDNTRVFGLIKTAAGL</sequence>
<reference evidence="4 5" key="1">
    <citation type="submission" date="2021-07" db="EMBL/GenBank/DDBJ databases">
        <title>Characterization of Violacein-producing bacteria and related species.</title>
        <authorList>
            <person name="Wilson H.S."/>
            <person name="De Leon M.E."/>
        </authorList>
    </citation>
    <scope>NUCLEOTIDE SEQUENCE [LARGE SCALE GENOMIC DNA]</scope>
    <source>
        <strain evidence="4 5">HSC-2F05</strain>
    </source>
</reference>
<evidence type="ECO:0000313" key="5">
    <source>
        <dbReference type="Proteomes" id="UP001198602"/>
    </source>
</evidence>
<dbReference type="Proteomes" id="UP001198602">
    <property type="component" value="Unassembled WGS sequence"/>
</dbReference>
<keyword evidence="1" id="KW-0597">Phosphoprotein</keyword>
<feature type="chain" id="PRO_5045090172" evidence="3">
    <location>
        <begin position="22"/>
        <end position="486"/>
    </location>
</feature>
<dbReference type="InterPro" id="IPR017850">
    <property type="entry name" value="Alkaline_phosphatase_core_sf"/>
</dbReference>
<comment type="similarity">
    <text evidence="2">Belongs to the alkaline phosphatase family.</text>
</comment>
<dbReference type="GO" id="GO:0004035">
    <property type="term" value="F:alkaline phosphatase activity"/>
    <property type="evidence" value="ECO:0007669"/>
    <property type="project" value="UniProtKB-EC"/>
</dbReference>
<dbReference type="InterPro" id="IPR001952">
    <property type="entry name" value="Alkaline_phosphatase"/>
</dbReference>
<evidence type="ECO:0000256" key="3">
    <source>
        <dbReference type="SAM" id="SignalP"/>
    </source>
</evidence>
<proteinExistence type="inferred from homology"/>
<evidence type="ECO:0000313" key="4">
    <source>
        <dbReference type="EMBL" id="MCA1857970.1"/>
    </source>
</evidence>
<dbReference type="Gene3D" id="3.40.720.10">
    <property type="entry name" value="Alkaline Phosphatase, subunit A"/>
    <property type="match status" value="1"/>
</dbReference>
<feature type="signal peptide" evidence="3">
    <location>
        <begin position="1"/>
        <end position="21"/>
    </location>
</feature>
<accession>A0ABS7YE33</accession>
<organism evidence="4 5">
    <name type="scientific">Massilia hydrophila</name>
    <dbReference type="NCBI Taxonomy" id="3044279"/>
    <lineage>
        <taxon>Bacteria</taxon>
        <taxon>Pseudomonadati</taxon>
        <taxon>Pseudomonadota</taxon>
        <taxon>Betaproteobacteria</taxon>
        <taxon>Burkholderiales</taxon>
        <taxon>Oxalobacteraceae</taxon>
        <taxon>Telluria group</taxon>
        <taxon>Massilia</taxon>
    </lineage>
</organism>
<keyword evidence="4" id="KW-0378">Hydrolase</keyword>
<dbReference type="EMBL" id="JAHYBX010000010">
    <property type="protein sequence ID" value="MCA1857970.1"/>
    <property type="molecule type" value="Genomic_DNA"/>
</dbReference>
<dbReference type="PROSITE" id="PS51257">
    <property type="entry name" value="PROKAR_LIPOPROTEIN"/>
    <property type="match status" value="1"/>
</dbReference>
<gene>
    <name evidence="4" type="ORF">LE190_18860</name>
</gene>
<protein>
    <submittedName>
        <fullName evidence="4">Alkaline phosphatase</fullName>
        <ecNumber evidence="4">3.1.3.1</ecNumber>
    </submittedName>
</protein>
<dbReference type="Pfam" id="PF00245">
    <property type="entry name" value="Alk_phosphatase"/>
    <property type="match status" value="1"/>
</dbReference>
<dbReference type="PANTHER" id="PTHR11596:SF5">
    <property type="entry name" value="ALKALINE PHOSPHATASE"/>
    <property type="match status" value="1"/>
</dbReference>
<dbReference type="PRINTS" id="PR00113">
    <property type="entry name" value="ALKPHPHTASE"/>
</dbReference>
<name>A0ABS7YE33_9BURK</name>
<dbReference type="PANTHER" id="PTHR11596">
    <property type="entry name" value="ALKALINE PHOSPHATASE"/>
    <property type="match status" value="1"/>
</dbReference>
<dbReference type="CDD" id="cd16012">
    <property type="entry name" value="ALP"/>
    <property type="match status" value="1"/>
</dbReference>
<dbReference type="SUPFAM" id="SSF53649">
    <property type="entry name" value="Alkaline phosphatase-like"/>
    <property type="match status" value="1"/>
</dbReference>
<dbReference type="SMART" id="SM00098">
    <property type="entry name" value="alkPPc"/>
    <property type="match status" value="1"/>
</dbReference>
<keyword evidence="5" id="KW-1185">Reference proteome</keyword>
<dbReference type="EC" id="3.1.3.1" evidence="4"/>
<evidence type="ECO:0000256" key="2">
    <source>
        <dbReference type="RuleBase" id="RU003946"/>
    </source>
</evidence>
<dbReference type="RefSeq" id="WP_225240153.1">
    <property type="nucleotide sequence ID" value="NZ_JAHYBX010000010.1"/>
</dbReference>